<feature type="region of interest" description="Disordered" evidence="1">
    <location>
        <begin position="66"/>
        <end position="94"/>
    </location>
</feature>
<organism evidence="3 4">
    <name type="scientific">Streptomyces boncukensis</name>
    <dbReference type="NCBI Taxonomy" id="2711219"/>
    <lineage>
        <taxon>Bacteria</taxon>
        <taxon>Bacillati</taxon>
        <taxon>Actinomycetota</taxon>
        <taxon>Actinomycetes</taxon>
        <taxon>Kitasatosporales</taxon>
        <taxon>Streptomycetaceae</taxon>
        <taxon>Streptomyces</taxon>
    </lineage>
</organism>
<evidence type="ECO:0000259" key="2">
    <source>
        <dbReference type="Pfam" id="PF13699"/>
    </source>
</evidence>
<feature type="compositionally biased region" description="Basic and acidic residues" evidence="1">
    <location>
        <begin position="1"/>
        <end position="10"/>
    </location>
</feature>
<dbReference type="AlphaFoldDB" id="A0A6G4WX61"/>
<feature type="region of interest" description="Disordered" evidence="1">
    <location>
        <begin position="1"/>
        <end position="36"/>
    </location>
</feature>
<accession>A0A6G4WX61</accession>
<feature type="region of interest" description="Disordered" evidence="1">
    <location>
        <begin position="175"/>
        <end position="219"/>
    </location>
</feature>
<feature type="domain" description="eCIS core" evidence="2">
    <location>
        <begin position="93"/>
        <end position="164"/>
    </location>
</feature>
<dbReference type="EMBL" id="JAAKZZ010000135">
    <property type="protein sequence ID" value="NGO69698.1"/>
    <property type="molecule type" value="Genomic_DNA"/>
</dbReference>
<keyword evidence="4" id="KW-1185">Reference proteome</keyword>
<sequence>MHAHEERPGEKAASTARTPRPAEAGPGAGVRGPLTPAAVTALQRSVGNRAVARLLDEDQHVHGAGCGHDHAGAEAASGAELVDEATKSPGRQIPDPLLGKLESFYQNKSLSAARLHDNAVAQRALSAMGAQAMTLGAHVFLPPGGLQRADLVGHEGSHLNQNLRNVPETGSITIDGVNLTDPNQRSERMADTDGSAFAAGAKTAPSLQAQGLAEDAEAE</sequence>
<evidence type="ECO:0000313" key="3">
    <source>
        <dbReference type="EMBL" id="NGO69698.1"/>
    </source>
</evidence>
<dbReference type="InterPro" id="IPR025295">
    <property type="entry name" value="eCIS_core_dom"/>
</dbReference>
<dbReference type="Proteomes" id="UP000477722">
    <property type="component" value="Unassembled WGS sequence"/>
</dbReference>
<comment type="caution">
    <text evidence="3">The sequence shown here is derived from an EMBL/GenBank/DDBJ whole genome shotgun (WGS) entry which is preliminary data.</text>
</comment>
<name>A0A6G4WX61_9ACTN</name>
<evidence type="ECO:0000256" key="1">
    <source>
        <dbReference type="SAM" id="MobiDB-lite"/>
    </source>
</evidence>
<protein>
    <submittedName>
        <fullName evidence="3">DUF4157 domain-containing protein</fullName>
    </submittedName>
</protein>
<dbReference type="Pfam" id="PF13699">
    <property type="entry name" value="eCIS_core"/>
    <property type="match status" value="1"/>
</dbReference>
<gene>
    <name evidence="3" type="ORF">G5C65_15315</name>
</gene>
<evidence type="ECO:0000313" key="4">
    <source>
        <dbReference type="Proteomes" id="UP000477722"/>
    </source>
</evidence>
<dbReference type="RefSeq" id="WP_165299382.1">
    <property type="nucleotide sequence ID" value="NZ_JAAKZZ010000135.1"/>
</dbReference>
<proteinExistence type="predicted"/>
<reference evidence="3 4" key="1">
    <citation type="submission" date="2020-02" db="EMBL/GenBank/DDBJ databases">
        <title>Whole-genome analyses of novel actinobacteria.</title>
        <authorList>
            <person name="Sahin N."/>
            <person name="Tatar D."/>
        </authorList>
    </citation>
    <scope>NUCLEOTIDE SEQUENCE [LARGE SCALE GENOMIC DNA]</scope>
    <source>
        <strain evidence="3 4">SB3404</strain>
    </source>
</reference>